<dbReference type="PANTHER" id="PTHR11306:SF55">
    <property type="entry name" value="GEO08227P1-RELATED"/>
    <property type="match status" value="1"/>
</dbReference>
<dbReference type="GO" id="GO:0015918">
    <property type="term" value="P:sterol transport"/>
    <property type="evidence" value="ECO:0007669"/>
    <property type="project" value="InterPro"/>
</dbReference>
<dbReference type="InterPro" id="IPR014756">
    <property type="entry name" value="Ig_E-set"/>
</dbReference>
<dbReference type="AlphaFoldDB" id="A0A2M3Z1I9"/>
<sequence length="163" mass="18078">MKSCYYQVIFSCALVAALSLQSVVAEVINFRQCPGEAQCSFTDVSVTPCPEAAEGRACVVYAGSNVTISFDFTPAFSSNELTADVYWTQPALDLPFVGMDPAACKYTTCPVTKDTKQNYSYDLNIKKSYPARQYDVKWKLVGENGNECCMILQINITKKKKRT</sequence>
<evidence type="ECO:0000256" key="3">
    <source>
        <dbReference type="ARBA" id="ARBA00022525"/>
    </source>
</evidence>
<evidence type="ECO:0000256" key="2">
    <source>
        <dbReference type="ARBA" id="ARBA00006370"/>
    </source>
</evidence>
<dbReference type="Pfam" id="PF02221">
    <property type="entry name" value="E1_DerP2_DerF2"/>
    <property type="match status" value="1"/>
</dbReference>
<reference evidence="6" key="1">
    <citation type="submission" date="2018-01" db="EMBL/GenBank/DDBJ databases">
        <title>An insight into the sialome of Amazonian anophelines.</title>
        <authorList>
            <person name="Ribeiro J.M."/>
            <person name="Scarpassa V."/>
            <person name="Calvo E."/>
        </authorList>
    </citation>
    <scope>NUCLEOTIDE SEQUENCE</scope>
    <source>
        <tissue evidence="6">Salivary glands</tissue>
    </source>
</reference>
<evidence type="ECO:0000256" key="4">
    <source>
        <dbReference type="SAM" id="SignalP"/>
    </source>
</evidence>
<dbReference type="GO" id="GO:0005576">
    <property type="term" value="C:extracellular region"/>
    <property type="evidence" value="ECO:0007669"/>
    <property type="project" value="UniProtKB-SubCell"/>
</dbReference>
<dbReference type="InterPro" id="IPR039670">
    <property type="entry name" value="NPC2-like"/>
</dbReference>
<dbReference type="SMART" id="SM00737">
    <property type="entry name" value="ML"/>
    <property type="match status" value="1"/>
</dbReference>
<evidence type="ECO:0000313" key="6">
    <source>
        <dbReference type="EMBL" id="MBW22361.1"/>
    </source>
</evidence>
<dbReference type="FunFam" id="2.60.40.770:FF:000001">
    <property type="entry name" value="NPC intracellular cholesterol transporter 2"/>
    <property type="match status" value="1"/>
</dbReference>
<keyword evidence="3" id="KW-0964">Secreted</keyword>
<feature type="domain" description="MD-2-related lipid-recognition" evidence="5">
    <location>
        <begin position="30"/>
        <end position="154"/>
    </location>
</feature>
<name>A0A2M3Z1I9_9DIPT</name>
<keyword evidence="4" id="KW-0732">Signal</keyword>
<organism evidence="6">
    <name type="scientific">Anopheles braziliensis</name>
    <dbReference type="NCBI Taxonomy" id="58242"/>
    <lineage>
        <taxon>Eukaryota</taxon>
        <taxon>Metazoa</taxon>
        <taxon>Ecdysozoa</taxon>
        <taxon>Arthropoda</taxon>
        <taxon>Hexapoda</taxon>
        <taxon>Insecta</taxon>
        <taxon>Pterygota</taxon>
        <taxon>Neoptera</taxon>
        <taxon>Endopterygota</taxon>
        <taxon>Diptera</taxon>
        <taxon>Nematocera</taxon>
        <taxon>Culicoidea</taxon>
        <taxon>Culicidae</taxon>
        <taxon>Anophelinae</taxon>
        <taxon>Anopheles</taxon>
    </lineage>
</organism>
<protein>
    <submittedName>
        <fullName evidence="6">Putative niemann-pick type c2</fullName>
    </submittedName>
</protein>
<comment type="similarity">
    <text evidence="2">Belongs to the NPC2 family.</text>
</comment>
<dbReference type="Gene3D" id="2.60.40.770">
    <property type="match status" value="1"/>
</dbReference>
<dbReference type="SUPFAM" id="SSF81296">
    <property type="entry name" value="E set domains"/>
    <property type="match status" value="1"/>
</dbReference>
<dbReference type="EMBL" id="GGFM01001610">
    <property type="protein sequence ID" value="MBW22361.1"/>
    <property type="molecule type" value="Transcribed_RNA"/>
</dbReference>
<proteinExistence type="inferred from homology"/>
<feature type="signal peptide" evidence="4">
    <location>
        <begin position="1"/>
        <end position="25"/>
    </location>
</feature>
<dbReference type="PANTHER" id="PTHR11306">
    <property type="entry name" value="NIEMANN PICK TYPE C2 PROTEIN NPC2-RELATED"/>
    <property type="match status" value="1"/>
</dbReference>
<comment type="subcellular location">
    <subcellularLocation>
        <location evidence="1">Secreted</location>
    </subcellularLocation>
</comment>
<evidence type="ECO:0000259" key="5">
    <source>
        <dbReference type="SMART" id="SM00737"/>
    </source>
</evidence>
<dbReference type="GO" id="GO:0032934">
    <property type="term" value="F:sterol binding"/>
    <property type="evidence" value="ECO:0007669"/>
    <property type="project" value="InterPro"/>
</dbReference>
<evidence type="ECO:0000256" key="1">
    <source>
        <dbReference type="ARBA" id="ARBA00004613"/>
    </source>
</evidence>
<accession>A0A2M3Z1I9</accession>
<feature type="chain" id="PRO_5014707927" evidence="4">
    <location>
        <begin position="26"/>
        <end position="163"/>
    </location>
</feature>
<dbReference type="InterPro" id="IPR003172">
    <property type="entry name" value="ML_dom"/>
</dbReference>